<dbReference type="Gene3D" id="3.30.9.10">
    <property type="entry name" value="D-Amino Acid Oxidase, subunit A, domain 2"/>
    <property type="match status" value="1"/>
</dbReference>
<dbReference type="PANTHER" id="PTHR13847">
    <property type="entry name" value="SARCOSINE DEHYDROGENASE-RELATED"/>
    <property type="match status" value="1"/>
</dbReference>
<evidence type="ECO:0000256" key="1">
    <source>
        <dbReference type="ARBA" id="ARBA00023002"/>
    </source>
</evidence>
<accession>A0A2T2XD02</accession>
<dbReference type="AlphaFoldDB" id="A0A2T2XD02"/>
<evidence type="ECO:0000259" key="2">
    <source>
        <dbReference type="Pfam" id="PF01266"/>
    </source>
</evidence>
<dbReference type="GO" id="GO:0005737">
    <property type="term" value="C:cytoplasm"/>
    <property type="evidence" value="ECO:0007669"/>
    <property type="project" value="TreeGrafter"/>
</dbReference>
<protein>
    <recommendedName>
        <fullName evidence="2">FAD dependent oxidoreductase domain-containing protein</fullName>
    </recommendedName>
</protein>
<feature type="domain" description="FAD dependent oxidoreductase" evidence="2">
    <location>
        <begin position="5"/>
        <end position="345"/>
    </location>
</feature>
<sequence>MKYELIIIGAGVWGTSAALAAMRSGLTSVLLVEANAGVASESSAKAGGIVTDLVWHPEDVDWVQRSRQLYQEAYERTRDRSILQRYGMLTLAEPSRRDLLQKRANGLEDRGIVAELWDITAIHKEFPELDRVDPETLGLWTPGDFHVNPTAYAESAVAEAKNQGLSVRLGSRVDRLDLNSSSVSVQIGNESLQAEKVLVTAGTWSAKLLGQSGFHLPMRPYRVQLSSLDFPQGYHLPMVWELKTDVYLVPDGPHNLLAGDGTRLFEHDPDDYQTTGDDEFESTIAAQVINLTSKADAAGLRTSWAGLAGSTPDRRPLIGQVAKRLFVACGDQGFGVMRGPALGELGLKVALGEAEVPHLNPLRHPGGDFPIRPGFTLEEEL</sequence>
<keyword evidence="1" id="KW-0560">Oxidoreductase</keyword>
<comment type="caution">
    <text evidence="3">The sequence shown here is derived from an EMBL/GenBank/DDBJ whole genome shotgun (WGS) entry which is preliminary data.</text>
</comment>
<evidence type="ECO:0000313" key="3">
    <source>
        <dbReference type="EMBL" id="PSR32360.1"/>
    </source>
</evidence>
<gene>
    <name evidence="3" type="ORF">C7B46_14840</name>
</gene>
<proteinExistence type="predicted"/>
<dbReference type="GO" id="GO:0016491">
    <property type="term" value="F:oxidoreductase activity"/>
    <property type="evidence" value="ECO:0007669"/>
    <property type="project" value="UniProtKB-KW"/>
</dbReference>
<dbReference type="EMBL" id="PXYW01000044">
    <property type="protein sequence ID" value="PSR32360.1"/>
    <property type="molecule type" value="Genomic_DNA"/>
</dbReference>
<dbReference type="InterPro" id="IPR036188">
    <property type="entry name" value="FAD/NAD-bd_sf"/>
</dbReference>
<dbReference type="InterPro" id="IPR006076">
    <property type="entry name" value="FAD-dep_OxRdtase"/>
</dbReference>
<name>A0A2T2XD02_9FIRM</name>
<dbReference type="Proteomes" id="UP000242972">
    <property type="component" value="Unassembled WGS sequence"/>
</dbReference>
<dbReference type="PANTHER" id="PTHR13847:SF287">
    <property type="entry name" value="FAD-DEPENDENT OXIDOREDUCTASE DOMAIN-CONTAINING PROTEIN 1"/>
    <property type="match status" value="1"/>
</dbReference>
<reference evidence="3 4" key="1">
    <citation type="journal article" date="2014" name="BMC Genomics">
        <title>Comparison of environmental and isolate Sulfobacillus genomes reveals diverse carbon, sulfur, nitrogen, and hydrogen metabolisms.</title>
        <authorList>
            <person name="Justice N.B."/>
            <person name="Norman A."/>
            <person name="Brown C.T."/>
            <person name="Singh A."/>
            <person name="Thomas B.C."/>
            <person name="Banfield J.F."/>
        </authorList>
    </citation>
    <scope>NUCLEOTIDE SEQUENCE [LARGE SCALE GENOMIC DNA]</scope>
    <source>
        <strain evidence="3">AMDSBA4</strain>
    </source>
</reference>
<organism evidence="3 4">
    <name type="scientific">Sulfobacillus benefaciens</name>
    <dbReference type="NCBI Taxonomy" id="453960"/>
    <lineage>
        <taxon>Bacteria</taxon>
        <taxon>Bacillati</taxon>
        <taxon>Bacillota</taxon>
        <taxon>Clostridia</taxon>
        <taxon>Eubacteriales</taxon>
        <taxon>Clostridiales Family XVII. Incertae Sedis</taxon>
        <taxon>Sulfobacillus</taxon>
    </lineage>
</organism>
<dbReference type="Gene3D" id="3.50.50.60">
    <property type="entry name" value="FAD/NAD(P)-binding domain"/>
    <property type="match status" value="1"/>
</dbReference>
<evidence type="ECO:0000313" key="4">
    <source>
        <dbReference type="Proteomes" id="UP000242972"/>
    </source>
</evidence>
<dbReference type="Pfam" id="PF01266">
    <property type="entry name" value="DAO"/>
    <property type="match status" value="1"/>
</dbReference>
<dbReference type="SUPFAM" id="SSF51905">
    <property type="entry name" value="FAD/NAD(P)-binding domain"/>
    <property type="match status" value="1"/>
</dbReference>